<name>A0ABN7P1Y3_TIMPD</name>
<feature type="non-terminal residue" evidence="2">
    <location>
        <position position="482"/>
    </location>
</feature>
<organism evidence="2 3">
    <name type="scientific">Timema podura</name>
    <name type="common">Walking stick</name>
    <dbReference type="NCBI Taxonomy" id="61482"/>
    <lineage>
        <taxon>Eukaryota</taxon>
        <taxon>Metazoa</taxon>
        <taxon>Ecdysozoa</taxon>
        <taxon>Arthropoda</taxon>
        <taxon>Hexapoda</taxon>
        <taxon>Insecta</taxon>
        <taxon>Pterygota</taxon>
        <taxon>Neoptera</taxon>
        <taxon>Polyneoptera</taxon>
        <taxon>Phasmatodea</taxon>
        <taxon>Timematodea</taxon>
        <taxon>Timematoidea</taxon>
        <taxon>Timematidae</taxon>
        <taxon>Timema</taxon>
    </lineage>
</organism>
<accession>A0ABN7P1Y3</accession>
<feature type="region of interest" description="Disordered" evidence="1">
    <location>
        <begin position="449"/>
        <end position="482"/>
    </location>
</feature>
<feature type="region of interest" description="Disordered" evidence="1">
    <location>
        <begin position="198"/>
        <end position="218"/>
    </location>
</feature>
<reference evidence="2" key="1">
    <citation type="submission" date="2021-03" db="EMBL/GenBank/DDBJ databases">
        <authorList>
            <person name="Tran Van P."/>
        </authorList>
    </citation>
    <scope>NUCLEOTIDE SEQUENCE</scope>
</reference>
<proteinExistence type="predicted"/>
<keyword evidence="3" id="KW-1185">Reference proteome</keyword>
<comment type="caution">
    <text evidence="2">The sequence shown here is derived from an EMBL/GenBank/DDBJ whole genome shotgun (WGS) entry which is preliminary data.</text>
</comment>
<feature type="region of interest" description="Disordered" evidence="1">
    <location>
        <begin position="241"/>
        <end position="287"/>
    </location>
</feature>
<feature type="compositionally biased region" description="Basic and acidic residues" evidence="1">
    <location>
        <begin position="449"/>
        <end position="467"/>
    </location>
</feature>
<dbReference type="Proteomes" id="UP001153148">
    <property type="component" value="Unassembled WGS sequence"/>
</dbReference>
<evidence type="ECO:0000256" key="1">
    <source>
        <dbReference type="SAM" id="MobiDB-lite"/>
    </source>
</evidence>
<protein>
    <submittedName>
        <fullName evidence="2">Uncharacterized protein</fullName>
    </submittedName>
</protein>
<evidence type="ECO:0000313" key="3">
    <source>
        <dbReference type="Proteomes" id="UP001153148"/>
    </source>
</evidence>
<sequence>MKPRLGDWLTEDVFGDITSSGGGKASDVLGVFESIERDVLAVEKTVAETLRDSSLEPSIKSVSELISGQVTSSQVSESLHQDSLGVESSLALEQSYDQLILDEEEKVKQQEVMFKERLKLLTKKTDITLKWLLIKKKSQKLQKQASKDRITMLQEQQKAHKGLLNKLSKKSVPRVAPSSRKRGEKEISVSKVTPIYVHTEDSTQAEDEIPEEIGKSSSVVTIDISQGKEPSAKVSISKMQADNGDNIPEELEKSQSVSSKESQSRSSTKSSHSKVLIPYKAGPDLTDEESQNINEMKPEDHLGNIKLEDIKAMQALEVRLARDIMKLEKVRRQIQCKEEAVIQRYHTEWNSKDSLRHQQTLEETLKLWREAQTQTLPPGVTTRVSNKHGRVEHNSVNFISLSTTYSYPLSTVKANILTLTCYTSVFQEVCHEESADMSTSPLLIQDKENISPQEISEHLETGSEKHSNSSIPEDIAADSTRH</sequence>
<evidence type="ECO:0000313" key="2">
    <source>
        <dbReference type="EMBL" id="CAG2061124.1"/>
    </source>
</evidence>
<dbReference type="EMBL" id="CAJPIN010014651">
    <property type="protein sequence ID" value="CAG2061124.1"/>
    <property type="molecule type" value="Genomic_DNA"/>
</dbReference>
<feature type="compositionally biased region" description="Low complexity" evidence="1">
    <location>
        <begin position="254"/>
        <end position="274"/>
    </location>
</feature>
<gene>
    <name evidence="2" type="ORF">TPAB3V08_LOCUS8079</name>
</gene>